<dbReference type="Proteomes" id="UP000765509">
    <property type="component" value="Unassembled WGS sequence"/>
</dbReference>
<accession>A0A9Q3GRH4</accession>
<reference evidence="1" key="1">
    <citation type="submission" date="2021-03" db="EMBL/GenBank/DDBJ databases">
        <title>Draft genome sequence of rust myrtle Austropuccinia psidii MF-1, a brazilian biotype.</title>
        <authorList>
            <person name="Quecine M.C."/>
            <person name="Pachon D.M.R."/>
            <person name="Bonatelli M.L."/>
            <person name="Correr F.H."/>
            <person name="Franceschini L.M."/>
            <person name="Leite T.F."/>
            <person name="Margarido G.R.A."/>
            <person name="Almeida C.A."/>
            <person name="Ferrarezi J.A."/>
            <person name="Labate C.A."/>
        </authorList>
    </citation>
    <scope>NUCLEOTIDE SEQUENCE</scope>
    <source>
        <strain evidence="1">MF-1</strain>
    </source>
</reference>
<proteinExistence type="predicted"/>
<protein>
    <submittedName>
        <fullName evidence="1">Uncharacterized protein</fullName>
    </submittedName>
</protein>
<evidence type="ECO:0000313" key="1">
    <source>
        <dbReference type="EMBL" id="MBW0476409.1"/>
    </source>
</evidence>
<sequence length="173" mass="19716">MKEALGGLSKEVIVSKSENNREHMSDIFFLIFGKDNNIIKIKHSIHIKKIIEDIIDNILKRGRSIGGPKWNKKLLITAIFASKTCQVFITFLDSEQVICTMHINLGEDRRTIEYSENLIHRRSGILVLPSNIIESGVINTKQRPPSFFLTQRTGAPVEEDLVQTKHFSNLSKM</sequence>
<comment type="caution">
    <text evidence="1">The sequence shown here is derived from an EMBL/GenBank/DDBJ whole genome shotgun (WGS) entry which is preliminary data.</text>
</comment>
<gene>
    <name evidence="1" type="ORF">O181_016124</name>
</gene>
<dbReference type="EMBL" id="AVOT02004460">
    <property type="protein sequence ID" value="MBW0476409.1"/>
    <property type="molecule type" value="Genomic_DNA"/>
</dbReference>
<evidence type="ECO:0000313" key="2">
    <source>
        <dbReference type="Proteomes" id="UP000765509"/>
    </source>
</evidence>
<organism evidence="1 2">
    <name type="scientific">Austropuccinia psidii MF-1</name>
    <dbReference type="NCBI Taxonomy" id="1389203"/>
    <lineage>
        <taxon>Eukaryota</taxon>
        <taxon>Fungi</taxon>
        <taxon>Dikarya</taxon>
        <taxon>Basidiomycota</taxon>
        <taxon>Pucciniomycotina</taxon>
        <taxon>Pucciniomycetes</taxon>
        <taxon>Pucciniales</taxon>
        <taxon>Sphaerophragmiaceae</taxon>
        <taxon>Austropuccinia</taxon>
    </lineage>
</organism>
<keyword evidence="2" id="KW-1185">Reference proteome</keyword>
<name>A0A9Q3GRH4_9BASI</name>
<dbReference type="AlphaFoldDB" id="A0A9Q3GRH4"/>